<evidence type="ECO:0000313" key="4">
    <source>
        <dbReference type="Proteomes" id="UP000319578"/>
    </source>
</evidence>
<dbReference type="Proteomes" id="UP000319578">
    <property type="component" value="Unassembled WGS sequence"/>
</dbReference>
<gene>
    <name evidence="3" type="ORF">BRE01_09810</name>
</gene>
<sequence length="198" mass="22809">MRNHFRSPFSSSSRRSNDPFHGGLWDEKGDSYYRHGGHGGRGKRFFGRGDVKYALLELLSTEPMHGYQMMKGLEEKTGGLYSPSPGSIYPTLQMLEDRELVTSEDVGGKKTYSITEAGLVFLQERQTEEKREISKEQVPADLRERNLELQQELHELVETMKVLQKKAENDPVQLSRLIFFVKKVRHKLEGHFGEDAHR</sequence>
<evidence type="ECO:0000256" key="1">
    <source>
        <dbReference type="SAM" id="MobiDB-lite"/>
    </source>
</evidence>
<comment type="caution">
    <text evidence="3">The sequence shown here is derived from an EMBL/GenBank/DDBJ whole genome shotgun (WGS) entry which is preliminary data.</text>
</comment>
<dbReference type="RefSeq" id="WP_049740654.1">
    <property type="nucleotide sequence ID" value="NZ_BJON01000004.1"/>
</dbReference>
<dbReference type="SUPFAM" id="SSF46785">
    <property type="entry name" value="Winged helix' DNA-binding domain"/>
    <property type="match status" value="1"/>
</dbReference>
<proteinExistence type="predicted"/>
<feature type="compositionally biased region" description="Low complexity" evidence="1">
    <location>
        <begin position="1"/>
        <end position="14"/>
    </location>
</feature>
<dbReference type="PANTHER" id="PTHR43252:SF2">
    <property type="entry name" value="TRANSCRIPTION REGULATOR, PADR-LIKE FAMILY"/>
    <property type="match status" value="1"/>
</dbReference>
<dbReference type="InterPro" id="IPR036390">
    <property type="entry name" value="WH_DNA-bd_sf"/>
</dbReference>
<dbReference type="PANTHER" id="PTHR43252">
    <property type="entry name" value="TRANSCRIPTIONAL REGULATOR YQJI"/>
    <property type="match status" value="1"/>
</dbReference>
<reference evidence="3 4" key="1">
    <citation type="submission" date="2019-06" db="EMBL/GenBank/DDBJ databases">
        <title>Whole genome shotgun sequence of Brevibacillus reuszeri NBRC 15719.</title>
        <authorList>
            <person name="Hosoyama A."/>
            <person name="Uohara A."/>
            <person name="Ohji S."/>
            <person name="Ichikawa N."/>
        </authorList>
    </citation>
    <scope>NUCLEOTIDE SEQUENCE [LARGE SCALE GENOMIC DNA]</scope>
    <source>
        <strain evidence="3 4">NBRC 15719</strain>
    </source>
</reference>
<protein>
    <recommendedName>
        <fullName evidence="2">Transcription regulator PadR N-terminal domain-containing protein</fullName>
    </recommendedName>
</protein>
<name>A0ABQ0THC2_9BACL</name>
<organism evidence="3 4">
    <name type="scientific">Brevibacillus reuszeri</name>
    <dbReference type="NCBI Taxonomy" id="54915"/>
    <lineage>
        <taxon>Bacteria</taxon>
        <taxon>Bacillati</taxon>
        <taxon>Bacillota</taxon>
        <taxon>Bacilli</taxon>
        <taxon>Bacillales</taxon>
        <taxon>Paenibacillaceae</taxon>
        <taxon>Brevibacillus</taxon>
    </lineage>
</organism>
<dbReference type="InterPro" id="IPR036388">
    <property type="entry name" value="WH-like_DNA-bd_sf"/>
</dbReference>
<dbReference type="Pfam" id="PF03551">
    <property type="entry name" value="PadR"/>
    <property type="match status" value="1"/>
</dbReference>
<dbReference type="EMBL" id="BJON01000004">
    <property type="protein sequence ID" value="GED67279.1"/>
    <property type="molecule type" value="Genomic_DNA"/>
</dbReference>
<feature type="region of interest" description="Disordered" evidence="1">
    <location>
        <begin position="1"/>
        <end position="22"/>
    </location>
</feature>
<dbReference type="Gene3D" id="1.10.10.10">
    <property type="entry name" value="Winged helix-like DNA-binding domain superfamily/Winged helix DNA-binding domain"/>
    <property type="match status" value="1"/>
</dbReference>
<evidence type="ECO:0000259" key="2">
    <source>
        <dbReference type="Pfam" id="PF03551"/>
    </source>
</evidence>
<accession>A0ABQ0THC2</accession>
<dbReference type="InterPro" id="IPR005149">
    <property type="entry name" value="Tscrpt_reg_PadR_N"/>
</dbReference>
<keyword evidence="4" id="KW-1185">Reference proteome</keyword>
<feature type="domain" description="Transcription regulator PadR N-terminal" evidence="2">
    <location>
        <begin position="55"/>
        <end position="123"/>
    </location>
</feature>
<evidence type="ECO:0000313" key="3">
    <source>
        <dbReference type="EMBL" id="GED67279.1"/>
    </source>
</evidence>